<gene>
    <name evidence="1" type="ORF">NCTC11179_02114</name>
</gene>
<dbReference type="EMBL" id="UGQL01000001">
    <property type="protein sequence ID" value="STZ28563.1"/>
    <property type="molecule type" value="Genomic_DNA"/>
</dbReference>
<proteinExistence type="predicted"/>
<name>A0A378RND5_MYROD</name>
<protein>
    <submittedName>
        <fullName evidence="1">Uncharacterized protein</fullName>
    </submittedName>
</protein>
<sequence>MFKNNYDHLNNAFFIRVLYMEKIIIFAKE</sequence>
<organism evidence="1 2">
    <name type="scientific">Myroides odoratus</name>
    <name type="common">Flavobacterium odoratum</name>
    <dbReference type="NCBI Taxonomy" id="256"/>
    <lineage>
        <taxon>Bacteria</taxon>
        <taxon>Pseudomonadati</taxon>
        <taxon>Bacteroidota</taxon>
        <taxon>Flavobacteriia</taxon>
        <taxon>Flavobacteriales</taxon>
        <taxon>Flavobacteriaceae</taxon>
        <taxon>Myroides</taxon>
    </lineage>
</organism>
<evidence type="ECO:0000313" key="2">
    <source>
        <dbReference type="Proteomes" id="UP000255024"/>
    </source>
</evidence>
<dbReference type="AlphaFoldDB" id="A0A378RND5"/>
<reference evidence="1 2" key="1">
    <citation type="submission" date="2018-06" db="EMBL/GenBank/DDBJ databases">
        <authorList>
            <consortium name="Pathogen Informatics"/>
            <person name="Doyle S."/>
        </authorList>
    </citation>
    <scope>NUCLEOTIDE SEQUENCE [LARGE SCALE GENOMIC DNA]</scope>
    <source>
        <strain evidence="1 2">NCTC11179</strain>
    </source>
</reference>
<accession>A0A378RND5</accession>
<evidence type="ECO:0000313" key="1">
    <source>
        <dbReference type="EMBL" id="STZ28563.1"/>
    </source>
</evidence>
<dbReference type="Proteomes" id="UP000255024">
    <property type="component" value="Unassembled WGS sequence"/>
</dbReference>
<keyword evidence="2" id="KW-1185">Reference proteome</keyword>